<accession>A0A6H5FVQ6</accession>
<dbReference type="GO" id="GO:0043410">
    <property type="term" value="P:positive regulation of MAPK cascade"/>
    <property type="evidence" value="ECO:0007669"/>
    <property type="project" value="TreeGrafter"/>
</dbReference>
<evidence type="ECO:0000256" key="6">
    <source>
        <dbReference type="ARBA" id="ARBA00022840"/>
    </source>
</evidence>
<dbReference type="Pfam" id="PF07714">
    <property type="entry name" value="PK_Tyr_Ser-Thr"/>
    <property type="match status" value="2"/>
</dbReference>
<comment type="subcellular location">
    <subcellularLocation>
        <location evidence="1">Membrane</location>
        <topology evidence="1">Single-pass type I membrane protein</topology>
    </subcellularLocation>
</comment>
<dbReference type="OrthoDB" id="5809444at2759"/>
<protein>
    <recommendedName>
        <fullName evidence="9">Tyrosine-protein kinase catalytic domain-containing protein</fullName>
    </recommendedName>
</protein>
<dbReference type="GO" id="GO:0005009">
    <property type="term" value="F:insulin receptor activity"/>
    <property type="evidence" value="ECO:0007669"/>
    <property type="project" value="TreeGrafter"/>
</dbReference>
<evidence type="ECO:0000256" key="2">
    <source>
        <dbReference type="ARBA" id="ARBA00022692"/>
    </source>
</evidence>
<evidence type="ECO:0000256" key="1">
    <source>
        <dbReference type="ARBA" id="ARBA00004479"/>
    </source>
</evidence>
<dbReference type="GO" id="GO:0030424">
    <property type="term" value="C:axon"/>
    <property type="evidence" value="ECO:0007669"/>
    <property type="project" value="TreeGrafter"/>
</dbReference>
<keyword evidence="7" id="KW-1133">Transmembrane helix</keyword>
<evidence type="ECO:0000259" key="9">
    <source>
        <dbReference type="SMART" id="SM00219"/>
    </source>
</evidence>
<sequence length="418" mass="47707">MNRELQYRPFLKFNYLNDTHTNPQGSSFCFYYETQYNVSVNTLFFNGQAPMVTSVVVNTTSWIIRELRHFSLYSIKVKACREKEDENDTNICSSDSLVSARTKPLAFNTHHVVKLMGVVSQGQPTLVIMELMGLGDLKSYLRSCRPDNADDENAAPPPDLKGLSNEQVLRYVIGGGIMERPDDCPDKLYSLMRLCWKHKPTVRPSFLEIVGILCHDVSHDFQSVSFYHSEAGVDLRVALSTENTPLRVSREIEDFSLSDDEDYKDPHSSVSSKLLNYFERCSAFYLPTYLSTFHSPIFPPYPTDSPVLKTKLESSFICLNVYNLSKSGQTDFEALKKWEEAHQKSISEATEVDLQFQWLPIEKMDNNLSQLVKCECVNRNPLCETVEEGMWRSEAARRLPQLEKLDGEPVISEITATL</sequence>
<dbReference type="InterPro" id="IPR020635">
    <property type="entry name" value="Tyr_kinase_cat_dom"/>
</dbReference>
<keyword evidence="5" id="KW-0547">Nucleotide-binding</keyword>
<evidence type="ECO:0000256" key="5">
    <source>
        <dbReference type="ARBA" id="ARBA00022741"/>
    </source>
</evidence>
<keyword evidence="4" id="KW-0677">Repeat</keyword>
<evidence type="ECO:0000256" key="7">
    <source>
        <dbReference type="ARBA" id="ARBA00022989"/>
    </source>
</evidence>
<dbReference type="InterPro" id="IPR013783">
    <property type="entry name" value="Ig-like_fold"/>
</dbReference>
<keyword evidence="11" id="KW-1185">Reference proteome</keyword>
<organism evidence="10 11">
    <name type="scientific">Nesidiocoris tenuis</name>
    <dbReference type="NCBI Taxonomy" id="355587"/>
    <lineage>
        <taxon>Eukaryota</taxon>
        <taxon>Metazoa</taxon>
        <taxon>Ecdysozoa</taxon>
        <taxon>Arthropoda</taxon>
        <taxon>Hexapoda</taxon>
        <taxon>Insecta</taxon>
        <taxon>Pterygota</taxon>
        <taxon>Neoptera</taxon>
        <taxon>Paraneoptera</taxon>
        <taxon>Hemiptera</taxon>
        <taxon>Heteroptera</taxon>
        <taxon>Panheteroptera</taxon>
        <taxon>Cimicomorpha</taxon>
        <taxon>Miridae</taxon>
        <taxon>Dicyphina</taxon>
        <taxon>Nesidiocoris</taxon>
    </lineage>
</organism>
<dbReference type="Gene3D" id="2.60.40.10">
    <property type="entry name" value="Immunoglobulins"/>
    <property type="match status" value="1"/>
</dbReference>
<dbReference type="GO" id="GO:0042593">
    <property type="term" value="P:glucose homeostasis"/>
    <property type="evidence" value="ECO:0007669"/>
    <property type="project" value="TreeGrafter"/>
</dbReference>
<gene>
    <name evidence="10" type="ORF">NTEN_LOCUS218</name>
</gene>
<keyword evidence="3" id="KW-0732">Signal</keyword>
<keyword evidence="2" id="KW-0812">Transmembrane</keyword>
<keyword evidence="6" id="KW-0067">ATP-binding</keyword>
<dbReference type="PANTHER" id="PTHR24416:SF525">
    <property type="entry name" value="INSULIN-LIKE RECEPTOR"/>
    <property type="match status" value="1"/>
</dbReference>
<dbReference type="GO" id="GO:0005524">
    <property type="term" value="F:ATP binding"/>
    <property type="evidence" value="ECO:0007669"/>
    <property type="project" value="UniProtKB-KW"/>
</dbReference>
<name>A0A6H5FVQ6_9HEMI</name>
<evidence type="ECO:0000256" key="4">
    <source>
        <dbReference type="ARBA" id="ARBA00022737"/>
    </source>
</evidence>
<evidence type="ECO:0000313" key="10">
    <source>
        <dbReference type="EMBL" id="CAA9993234.1"/>
    </source>
</evidence>
<dbReference type="GO" id="GO:0005899">
    <property type="term" value="C:insulin receptor complex"/>
    <property type="evidence" value="ECO:0007669"/>
    <property type="project" value="TreeGrafter"/>
</dbReference>
<keyword evidence="8" id="KW-0472">Membrane</keyword>
<reference evidence="10 11" key="1">
    <citation type="submission" date="2020-02" db="EMBL/GenBank/DDBJ databases">
        <authorList>
            <person name="Ferguson B K."/>
        </authorList>
    </citation>
    <scope>NUCLEOTIDE SEQUENCE [LARGE SCALE GENOMIC DNA]</scope>
</reference>
<dbReference type="InterPro" id="IPR001245">
    <property type="entry name" value="Ser-Thr/Tyr_kinase_cat_dom"/>
</dbReference>
<dbReference type="InterPro" id="IPR011009">
    <property type="entry name" value="Kinase-like_dom_sf"/>
</dbReference>
<dbReference type="InterPro" id="IPR050122">
    <property type="entry name" value="RTK"/>
</dbReference>
<feature type="domain" description="Tyrosine-protein kinase catalytic" evidence="9">
    <location>
        <begin position="38"/>
        <end position="213"/>
    </location>
</feature>
<evidence type="ECO:0000313" key="11">
    <source>
        <dbReference type="Proteomes" id="UP000479000"/>
    </source>
</evidence>
<dbReference type="GO" id="GO:0051897">
    <property type="term" value="P:positive regulation of phosphatidylinositol 3-kinase/protein kinase B signal transduction"/>
    <property type="evidence" value="ECO:0007669"/>
    <property type="project" value="TreeGrafter"/>
</dbReference>
<evidence type="ECO:0000256" key="3">
    <source>
        <dbReference type="ARBA" id="ARBA00022729"/>
    </source>
</evidence>
<dbReference type="AlphaFoldDB" id="A0A6H5FVQ6"/>
<proteinExistence type="predicted"/>
<dbReference type="EMBL" id="CADCXU010000277">
    <property type="protein sequence ID" value="CAA9993234.1"/>
    <property type="molecule type" value="Genomic_DNA"/>
</dbReference>
<dbReference type="SUPFAM" id="SSF56112">
    <property type="entry name" value="Protein kinase-like (PK-like)"/>
    <property type="match status" value="1"/>
</dbReference>
<dbReference type="Gene3D" id="1.10.510.10">
    <property type="entry name" value="Transferase(Phosphotransferase) domain 1"/>
    <property type="match status" value="1"/>
</dbReference>
<evidence type="ECO:0000256" key="8">
    <source>
        <dbReference type="ARBA" id="ARBA00023136"/>
    </source>
</evidence>
<dbReference type="GO" id="GO:0043560">
    <property type="term" value="F:insulin receptor substrate binding"/>
    <property type="evidence" value="ECO:0007669"/>
    <property type="project" value="TreeGrafter"/>
</dbReference>
<dbReference type="PANTHER" id="PTHR24416">
    <property type="entry name" value="TYROSINE-PROTEIN KINASE RECEPTOR"/>
    <property type="match status" value="1"/>
</dbReference>
<dbReference type="SMART" id="SM00219">
    <property type="entry name" value="TyrKc"/>
    <property type="match status" value="1"/>
</dbReference>
<dbReference type="Proteomes" id="UP000479000">
    <property type="component" value="Unassembled WGS sequence"/>
</dbReference>